<dbReference type="Gene3D" id="6.10.280.190">
    <property type="match status" value="1"/>
</dbReference>
<dbReference type="Proteomes" id="UP000885832">
    <property type="component" value="Unassembled WGS sequence"/>
</dbReference>
<comment type="similarity">
    <text evidence="1 4">Belongs to the bacterial flagellin family.</text>
</comment>
<dbReference type="InterPro" id="IPR001029">
    <property type="entry name" value="Flagellin_N"/>
</dbReference>
<dbReference type="Gene3D" id="6.10.10.10">
    <property type="entry name" value="Flagellar export chaperone, C-terminal domain"/>
    <property type="match status" value="1"/>
</dbReference>
<comment type="subcellular location">
    <subcellularLocation>
        <location evidence="4">Secreted</location>
    </subcellularLocation>
    <subcellularLocation>
        <location evidence="4">Bacterial flagellum</location>
    </subcellularLocation>
</comment>
<keyword evidence="7" id="KW-0966">Cell projection</keyword>
<evidence type="ECO:0000256" key="2">
    <source>
        <dbReference type="ARBA" id="ARBA00022525"/>
    </source>
</evidence>
<dbReference type="InterPro" id="IPR046358">
    <property type="entry name" value="Flagellin_C"/>
</dbReference>
<evidence type="ECO:0000313" key="7">
    <source>
        <dbReference type="EMBL" id="HHJ80663.1"/>
    </source>
</evidence>
<dbReference type="GO" id="GO:0009288">
    <property type="term" value="C:bacterial-type flagellum"/>
    <property type="evidence" value="ECO:0007669"/>
    <property type="project" value="UniProtKB-SubCell"/>
</dbReference>
<dbReference type="PRINTS" id="PR00207">
    <property type="entry name" value="FLAGELLIN"/>
</dbReference>
<name>A0A832N3Q5_9GAMM</name>
<dbReference type="SUPFAM" id="SSF64518">
    <property type="entry name" value="Phase 1 flagellin"/>
    <property type="match status" value="1"/>
</dbReference>
<sequence>MPQTINTNMFSLNAQRNLDRSQSAMGQAIQRLSSGLRINSAKDDAAGLAVAEGMTSKIRGLDVSARNANDGISMAQTAEQALGQITNNLQRIRELAVQSANGTLGDTERGYLQTEVDELTAEVTRIIDDTEFNGTKLFAADTTATIQVGANSGEKIDITMSTLTGLNAYGSSAKTVDISTLSNAESVLATGSGGMTEDINSVINTRSKMGAIQNRFESVISNINSYKEGLQSARSRIMDTDYASTTAELARTQVLQQAGIAMVAQANQIPSGVLRLVG</sequence>
<protein>
    <recommendedName>
        <fullName evidence="4">Flagellin</fullName>
    </recommendedName>
</protein>
<feature type="domain" description="Flagellin N-terminal" evidence="5">
    <location>
        <begin position="5"/>
        <end position="141"/>
    </location>
</feature>
<evidence type="ECO:0000256" key="4">
    <source>
        <dbReference type="RuleBase" id="RU362073"/>
    </source>
</evidence>
<accession>A0A832N3Q5</accession>
<evidence type="ECO:0000259" key="6">
    <source>
        <dbReference type="Pfam" id="PF00700"/>
    </source>
</evidence>
<keyword evidence="3 4" id="KW-0975">Bacterial flagellum</keyword>
<keyword evidence="7" id="KW-0282">Flagellum</keyword>
<reference evidence="7" key="1">
    <citation type="journal article" date="2020" name="mSystems">
        <title>Genome- and Community-Level Interaction Insights into Carbon Utilization and Element Cycling Functions of Hydrothermarchaeota in Hydrothermal Sediment.</title>
        <authorList>
            <person name="Zhou Z."/>
            <person name="Liu Y."/>
            <person name="Xu W."/>
            <person name="Pan J."/>
            <person name="Luo Z.H."/>
            <person name="Li M."/>
        </authorList>
    </citation>
    <scope>NUCLEOTIDE SEQUENCE [LARGE SCALE GENOMIC DNA]</scope>
    <source>
        <strain evidence="7">HyVt-505</strain>
    </source>
</reference>
<dbReference type="GO" id="GO:0005198">
    <property type="term" value="F:structural molecule activity"/>
    <property type="evidence" value="ECO:0007669"/>
    <property type="project" value="UniProtKB-UniRule"/>
</dbReference>
<comment type="function">
    <text evidence="4">Flagellin is the subunit protein which polymerizes to form the filaments of bacterial flagella.</text>
</comment>
<dbReference type="EMBL" id="DRNF01000216">
    <property type="protein sequence ID" value="HHJ80663.1"/>
    <property type="molecule type" value="Genomic_DNA"/>
</dbReference>
<evidence type="ECO:0000259" key="5">
    <source>
        <dbReference type="Pfam" id="PF00669"/>
    </source>
</evidence>
<dbReference type="Pfam" id="PF00669">
    <property type="entry name" value="Flagellin_N"/>
    <property type="match status" value="1"/>
</dbReference>
<evidence type="ECO:0000256" key="3">
    <source>
        <dbReference type="ARBA" id="ARBA00023143"/>
    </source>
</evidence>
<organism evidence="7">
    <name type="scientific">Candidatus Tenderia electrophaga</name>
    <dbReference type="NCBI Taxonomy" id="1748243"/>
    <lineage>
        <taxon>Bacteria</taxon>
        <taxon>Pseudomonadati</taxon>
        <taxon>Pseudomonadota</taxon>
        <taxon>Gammaproteobacteria</taxon>
        <taxon>Candidatus Tenderiales</taxon>
        <taxon>Candidatus Tenderiaceae</taxon>
        <taxon>Candidatus Tenderia</taxon>
    </lineage>
</organism>
<dbReference type="PANTHER" id="PTHR42792">
    <property type="entry name" value="FLAGELLIN"/>
    <property type="match status" value="1"/>
</dbReference>
<dbReference type="PANTHER" id="PTHR42792:SF2">
    <property type="entry name" value="FLAGELLIN"/>
    <property type="match status" value="1"/>
</dbReference>
<evidence type="ECO:0000256" key="1">
    <source>
        <dbReference type="ARBA" id="ARBA00005709"/>
    </source>
</evidence>
<dbReference type="InterPro" id="IPR042187">
    <property type="entry name" value="Flagellin_C_sub2"/>
</dbReference>
<keyword evidence="7" id="KW-0969">Cilium</keyword>
<keyword evidence="2 4" id="KW-0964">Secreted</keyword>
<feature type="domain" description="Flagellin C-terminal" evidence="6">
    <location>
        <begin position="196"/>
        <end position="276"/>
    </location>
</feature>
<dbReference type="InterPro" id="IPR001492">
    <property type="entry name" value="Flagellin"/>
</dbReference>
<comment type="caution">
    <text evidence="7">The sequence shown here is derived from an EMBL/GenBank/DDBJ whole genome shotgun (WGS) entry which is preliminary data.</text>
</comment>
<gene>
    <name evidence="7" type="ORF">ENJ65_03415</name>
</gene>
<dbReference type="GO" id="GO:0005576">
    <property type="term" value="C:extracellular region"/>
    <property type="evidence" value="ECO:0007669"/>
    <property type="project" value="UniProtKB-SubCell"/>
</dbReference>
<dbReference type="AlphaFoldDB" id="A0A832N3Q5"/>
<dbReference type="Gene3D" id="1.20.1330.10">
    <property type="entry name" value="f41 fragment of flagellin, N-terminal domain"/>
    <property type="match status" value="1"/>
</dbReference>
<proteinExistence type="inferred from homology"/>
<dbReference type="Pfam" id="PF00700">
    <property type="entry name" value="Flagellin_C"/>
    <property type="match status" value="1"/>
</dbReference>